<gene>
    <name evidence="1" type="ORF">MTR67_047086</name>
</gene>
<dbReference type="EMBL" id="CP133622">
    <property type="protein sequence ID" value="WMV53701.1"/>
    <property type="molecule type" value="Genomic_DNA"/>
</dbReference>
<dbReference type="Proteomes" id="UP001234989">
    <property type="component" value="Chromosome 11"/>
</dbReference>
<evidence type="ECO:0000313" key="2">
    <source>
        <dbReference type="Proteomes" id="UP001234989"/>
    </source>
</evidence>
<name>A0AAF0ZW58_SOLVR</name>
<evidence type="ECO:0000313" key="1">
    <source>
        <dbReference type="EMBL" id="WMV53701.1"/>
    </source>
</evidence>
<accession>A0AAF0ZW58</accession>
<reference evidence="1" key="1">
    <citation type="submission" date="2023-08" db="EMBL/GenBank/DDBJ databases">
        <title>A de novo genome assembly of Solanum verrucosum Schlechtendal, a Mexican diploid species geographically isolated from the other diploid A-genome species in potato relatives.</title>
        <authorList>
            <person name="Hosaka K."/>
        </authorList>
    </citation>
    <scope>NUCLEOTIDE SEQUENCE</scope>
    <source>
        <tissue evidence="1">Young leaves</tissue>
    </source>
</reference>
<sequence>MEKKLHMSNGSEKVRFPYKQFELKFIISLIQVELSLEFGHQILDISR</sequence>
<proteinExistence type="predicted"/>
<organism evidence="1 2">
    <name type="scientific">Solanum verrucosum</name>
    <dbReference type="NCBI Taxonomy" id="315347"/>
    <lineage>
        <taxon>Eukaryota</taxon>
        <taxon>Viridiplantae</taxon>
        <taxon>Streptophyta</taxon>
        <taxon>Embryophyta</taxon>
        <taxon>Tracheophyta</taxon>
        <taxon>Spermatophyta</taxon>
        <taxon>Magnoliopsida</taxon>
        <taxon>eudicotyledons</taxon>
        <taxon>Gunneridae</taxon>
        <taxon>Pentapetalae</taxon>
        <taxon>asterids</taxon>
        <taxon>lamiids</taxon>
        <taxon>Solanales</taxon>
        <taxon>Solanaceae</taxon>
        <taxon>Solanoideae</taxon>
        <taxon>Solaneae</taxon>
        <taxon>Solanum</taxon>
    </lineage>
</organism>
<protein>
    <submittedName>
        <fullName evidence="1">Uncharacterized protein</fullName>
    </submittedName>
</protein>
<keyword evidence="2" id="KW-1185">Reference proteome</keyword>
<dbReference type="AlphaFoldDB" id="A0AAF0ZW58"/>